<dbReference type="AlphaFoldDB" id="A0A3M7T3K4"/>
<keyword evidence="2" id="KW-1185">Reference proteome</keyword>
<proteinExistence type="predicted"/>
<evidence type="ECO:0000313" key="2">
    <source>
        <dbReference type="Proteomes" id="UP000276133"/>
    </source>
</evidence>
<organism evidence="1 2">
    <name type="scientific">Brachionus plicatilis</name>
    <name type="common">Marine rotifer</name>
    <name type="synonym">Brachionus muelleri</name>
    <dbReference type="NCBI Taxonomy" id="10195"/>
    <lineage>
        <taxon>Eukaryota</taxon>
        <taxon>Metazoa</taxon>
        <taxon>Spiralia</taxon>
        <taxon>Gnathifera</taxon>
        <taxon>Rotifera</taxon>
        <taxon>Eurotatoria</taxon>
        <taxon>Monogononta</taxon>
        <taxon>Pseudotrocha</taxon>
        <taxon>Ploima</taxon>
        <taxon>Brachionidae</taxon>
        <taxon>Brachionus</taxon>
    </lineage>
</organism>
<reference evidence="1 2" key="1">
    <citation type="journal article" date="2018" name="Sci. Rep.">
        <title>Genomic signatures of local adaptation to the degree of environmental predictability in rotifers.</title>
        <authorList>
            <person name="Franch-Gras L."/>
            <person name="Hahn C."/>
            <person name="Garcia-Roger E.M."/>
            <person name="Carmona M.J."/>
            <person name="Serra M."/>
            <person name="Gomez A."/>
        </authorList>
    </citation>
    <scope>NUCLEOTIDE SEQUENCE [LARGE SCALE GENOMIC DNA]</scope>
    <source>
        <strain evidence="1">HYR1</strain>
    </source>
</reference>
<evidence type="ECO:0000313" key="1">
    <source>
        <dbReference type="EMBL" id="RNA42601.1"/>
    </source>
</evidence>
<gene>
    <name evidence="1" type="ORF">BpHYR1_015797</name>
</gene>
<dbReference type="Proteomes" id="UP000276133">
    <property type="component" value="Unassembled WGS sequence"/>
</dbReference>
<accession>A0A3M7T3K4</accession>
<sequence length="79" mass="9434">MPAFYLKNSIKLNNLNNKVDNTNLISNYKLFLRYQTRTDMTLNGISITNEAIKWKLMLQFIIFINLKFLNKSFCVFDYN</sequence>
<name>A0A3M7T3K4_BRAPC</name>
<comment type="caution">
    <text evidence="1">The sequence shown here is derived from an EMBL/GenBank/DDBJ whole genome shotgun (WGS) entry which is preliminary data.</text>
</comment>
<dbReference type="EMBL" id="REGN01000347">
    <property type="protein sequence ID" value="RNA42601.1"/>
    <property type="molecule type" value="Genomic_DNA"/>
</dbReference>
<protein>
    <submittedName>
        <fullName evidence="1">Uncharacterized protein</fullName>
    </submittedName>
</protein>